<evidence type="ECO:0000313" key="4">
    <source>
        <dbReference type="EMBL" id="CEL99984.1"/>
    </source>
</evidence>
<sequence>MPLPAYSDDVEGKGAHDFDAPDMRQHPDIIRPPNGHSPEGFEMLAEGKPMFSGTANSRVILVDMDNTLCDWEAGFVTAMKKHHPDVPLVPFEQRKNWKHEDDYPPEHRQIVTDVCKTDGFFRDMPAMSGGVSAVKAMKDAGFDVFIVSAPLPTNVAACSAEKTQWVEKHLGSEWVHRLILTKDKTTVRGDVLIDDKPTADEGAMTPEWKHMLFDKPYNQHVTGKPRLSGWGEWSKACAMITGRPRELPTNLYPTGINFSCVFPMFNQEEIVKKTLAGLCKQRIKSDFKFEVIILDNNSTDDVDAIYRKYREKLDLTFIQRRKLENTFSVPSGRNMGIKQAKYDFIVGMDSDVILNENFLENLYQFLSSRDPSTPYLVTAERWFVATEDWTDEHVMKDFSVCGTFPRILSKANYFKPRDNRFSHGKVLDNVREGVHPWAYFYGMHTAFPRRVWELIGGYDEVYDGWWGYDDIHFAWEMIVKGGCIPVVLGGTEVYHQEPYGSGWTPVGGVINKDGSSNPRLNKAANPNWKRICDTIPGYADWKADHYRRLAGDIVTL</sequence>
<dbReference type="InterPro" id="IPR001173">
    <property type="entry name" value="Glyco_trans_2-like"/>
</dbReference>
<dbReference type="SFLD" id="SFLDG01126">
    <property type="entry name" value="C1.2:_Nucleotidase_Like"/>
    <property type="match status" value="1"/>
</dbReference>
<dbReference type="InterPro" id="IPR029044">
    <property type="entry name" value="Nucleotide-diphossugar_trans"/>
</dbReference>
<dbReference type="GO" id="GO:0009223">
    <property type="term" value="P:pyrimidine deoxyribonucleotide catabolic process"/>
    <property type="evidence" value="ECO:0007669"/>
    <property type="project" value="TreeGrafter"/>
</dbReference>
<organism evidence="4 5">
    <name type="scientific">Vitrella brassicaformis (strain CCMP3155)</name>
    <dbReference type="NCBI Taxonomy" id="1169540"/>
    <lineage>
        <taxon>Eukaryota</taxon>
        <taxon>Sar</taxon>
        <taxon>Alveolata</taxon>
        <taxon>Colpodellida</taxon>
        <taxon>Vitrellaceae</taxon>
        <taxon>Vitrella</taxon>
    </lineage>
</organism>
<proteinExistence type="predicted"/>
<feature type="region of interest" description="Disordered" evidence="2">
    <location>
        <begin position="1"/>
        <end position="20"/>
    </location>
</feature>
<dbReference type="InterPro" id="IPR036412">
    <property type="entry name" value="HAD-like_sf"/>
</dbReference>
<dbReference type="PANTHER" id="PTHR16504:SF4">
    <property type="entry name" value="5'(3')-DEOXYRIBONUCLEOTIDASE"/>
    <property type="match status" value="1"/>
</dbReference>
<feature type="compositionally biased region" description="Basic and acidic residues" evidence="2">
    <location>
        <begin position="10"/>
        <end position="20"/>
    </location>
</feature>
<evidence type="ECO:0000313" key="5">
    <source>
        <dbReference type="Proteomes" id="UP000041254"/>
    </source>
</evidence>
<dbReference type="EMBL" id="CDMY01000293">
    <property type="protein sequence ID" value="CEL99984.1"/>
    <property type="molecule type" value="Genomic_DNA"/>
</dbReference>
<feature type="active site" description="Nucleophile" evidence="1">
    <location>
        <position position="63"/>
    </location>
</feature>
<gene>
    <name evidence="4" type="ORF">Vbra_4104</name>
</gene>
<dbReference type="STRING" id="1169540.A0A0G4ERC9"/>
<evidence type="ECO:0000256" key="1">
    <source>
        <dbReference type="PIRSR" id="PIRSR610708-1"/>
    </source>
</evidence>
<dbReference type="SFLD" id="SFLDS00003">
    <property type="entry name" value="Haloacid_Dehalogenase"/>
    <property type="match status" value="1"/>
</dbReference>
<feature type="active site" description="Proton donor" evidence="1">
    <location>
        <position position="65"/>
    </location>
</feature>
<dbReference type="InterPro" id="IPR010708">
    <property type="entry name" value="5'(3')-deoxyribonucleotidase"/>
</dbReference>
<protein>
    <recommendedName>
        <fullName evidence="3">Glycosyltransferase 2-like domain-containing protein</fullName>
    </recommendedName>
</protein>
<dbReference type="InterPro" id="IPR023214">
    <property type="entry name" value="HAD_sf"/>
</dbReference>
<dbReference type="Gene3D" id="3.40.50.1000">
    <property type="entry name" value="HAD superfamily/HAD-like"/>
    <property type="match status" value="1"/>
</dbReference>
<reference evidence="4 5" key="1">
    <citation type="submission" date="2014-11" db="EMBL/GenBank/DDBJ databases">
        <authorList>
            <person name="Zhu J."/>
            <person name="Qi W."/>
            <person name="Song R."/>
        </authorList>
    </citation>
    <scope>NUCLEOTIDE SEQUENCE [LARGE SCALE GENOMIC DNA]</scope>
</reference>
<name>A0A0G4ERC9_VITBC</name>
<dbReference type="Pfam" id="PF00535">
    <property type="entry name" value="Glycos_transf_2"/>
    <property type="match status" value="1"/>
</dbReference>
<dbReference type="Proteomes" id="UP000041254">
    <property type="component" value="Unassembled WGS sequence"/>
</dbReference>
<dbReference type="OrthoDB" id="448565at2759"/>
<dbReference type="SUPFAM" id="SSF53448">
    <property type="entry name" value="Nucleotide-diphospho-sugar transferases"/>
    <property type="match status" value="1"/>
</dbReference>
<dbReference type="PANTHER" id="PTHR16504">
    <property type="entry name" value="5'(3')-DEOXYRIBONUCLEOTIDASE"/>
    <property type="match status" value="1"/>
</dbReference>
<accession>A0A0G4ERC9</accession>
<dbReference type="AlphaFoldDB" id="A0A0G4ERC9"/>
<feature type="domain" description="Glycosyltransferase 2-like" evidence="3">
    <location>
        <begin position="259"/>
        <end position="370"/>
    </location>
</feature>
<dbReference type="Gene3D" id="3.90.550.10">
    <property type="entry name" value="Spore Coat Polysaccharide Biosynthesis Protein SpsA, Chain A"/>
    <property type="match status" value="1"/>
</dbReference>
<dbReference type="SUPFAM" id="SSF56784">
    <property type="entry name" value="HAD-like"/>
    <property type="match status" value="1"/>
</dbReference>
<dbReference type="Gene3D" id="1.10.40.40">
    <property type="entry name" value="Deoxyribonucleotidase, domain 2"/>
    <property type="match status" value="1"/>
</dbReference>
<dbReference type="GO" id="GO:0008253">
    <property type="term" value="F:5'-nucleotidase activity"/>
    <property type="evidence" value="ECO:0007669"/>
    <property type="project" value="InterPro"/>
</dbReference>
<evidence type="ECO:0000256" key="2">
    <source>
        <dbReference type="SAM" id="MobiDB-lite"/>
    </source>
</evidence>
<keyword evidence="5" id="KW-1185">Reference proteome</keyword>
<dbReference type="SFLD" id="SFLDG01145">
    <property type="entry name" value="C1.2.1"/>
    <property type="match status" value="1"/>
</dbReference>
<dbReference type="InParanoid" id="A0A0G4ERC9"/>
<dbReference type="Pfam" id="PF06941">
    <property type="entry name" value="NT5C"/>
    <property type="match status" value="1"/>
</dbReference>
<dbReference type="VEuPathDB" id="CryptoDB:Vbra_4104"/>
<dbReference type="CDD" id="cd00761">
    <property type="entry name" value="Glyco_tranf_GTA_type"/>
    <property type="match status" value="1"/>
</dbReference>
<evidence type="ECO:0000259" key="3">
    <source>
        <dbReference type="Pfam" id="PF00535"/>
    </source>
</evidence>